<evidence type="ECO:0000256" key="4">
    <source>
        <dbReference type="ARBA" id="ARBA00022801"/>
    </source>
</evidence>
<sequence>MRRRRRPMALVAALATLLLLPAAGHATTPAAAEGSVRADELLAALRGCDAQLSRGKYRTDSDARASVPVCGRKGAVYWHADMDIDCDGQPTERCNKKTDRWFQPETAFQQSDGRHLNSAGLPFIVVPLPSKIWDYRGAGIGGGTIAAVIHKGEVQYAVVGDLGPKKIIGEASYASAAGLGVDPDPSSGGVDSGVTYLLFPGSAAEPIEDHAAAVAAGEALAERFLAEN</sequence>
<dbReference type="Proteomes" id="UP000481583">
    <property type="component" value="Unassembled WGS sequence"/>
</dbReference>
<dbReference type="GO" id="GO:0000272">
    <property type="term" value="P:polysaccharide catabolic process"/>
    <property type="evidence" value="ECO:0007669"/>
    <property type="project" value="UniProtKB-KW"/>
</dbReference>
<protein>
    <recommendedName>
        <fullName evidence="11">Secreted protein</fullName>
    </recommendedName>
</protein>
<dbReference type="AlphaFoldDB" id="A0A6G4TY92"/>
<dbReference type="EMBL" id="JAAKZV010000025">
    <property type="protein sequence ID" value="NGN64007.1"/>
    <property type="molecule type" value="Genomic_DNA"/>
</dbReference>
<reference evidence="9 10" key="1">
    <citation type="submission" date="2020-02" db="EMBL/GenBank/DDBJ databases">
        <title>Whole-genome analyses of novel actinobacteria.</title>
        <authorList>
            <person name="Sahin N."/>
        </authorList>
    </citation>
    <scope>NUCLEOTIDE SEQUENCE [LARGE SCALE GENOMIC DNA]</scope>
    <source>
        <strain evidence="9 10">A7024</strain>
    </source>
</reference>
<accession>A0A6G4TY92</accession>
<keyword evidence="7" id="KW-0624">Polysaccharide degradation</keyword>
<evidence type="ECO:0000256" key="6">
    <source>
        <dbReference type="ARBA" id="ARBA00023295"/>
    </source>
</evidence>
<keyword evidence="4" id="KW-0378">Hydrolase</keyword>
<dbReference type="GO" id="GO:0005576">
    <property type="term" value="C:extracellular region"/>
    <property type="evidence" value="ECO:0007669"/>
    <property type="project" value="UniProtKB-SubCell"/>
</dbReference>
<keyword evidence="2" id="KW-0964">Secreted</keyword>
<dbReference type="GO" id="GO:0016977">
    <property type="term" value="F:chitosanase activity"/>
    <property type="evidence" value="ECO:0007669"/>
    <property type="project" value="InterPro"/>
</dbReference>
<dbReference type="PANTHER" id="PTHR42061">
    <property type="entry name" value="ENDO-CHITOSANASE"/>
    <property type="match status" value="1"/>
</dbReference>
<comment type="caution">
    <text evidence="9">The sequence shown here is derived from an EMBL/GenBank/DDBJ whole genome shotgun (WGS) entry which is preliminary data.</text>
</comment>
<dbReference type="PANTHER" id="PTHR42061:SF6">
    <property type="entry name" value="ENDO-CHITOSANASE"/>
    <property type="match status" value="1"/>
</dbReference>
<feature type="signal peptide" evidence="8">
    <location>
        <begin position="1"/>
        <end position="26"/>
    </location>
</feature>
<dbReference type="InterPro" id="IPR009939">
    <property type="entry name" value="Chitosanase_fungal"/>
</dbReference>
<comment type="subcellular location">
    <subcellularLocation>
        <location evidence="1">Secreted</location>
    </subcellularLocation>
</comment>
<evidence type="ECO:0000256" key="5">
    <source>
        <dbReference type="ARBA" id="ARBA00023277"/>
    </source>
</evidence>
<keyword evidence="3 8" id="KW-0732">Signal</keyword>
<name>A0A6G4TY92_9ACTN</name>
<proteinExistence type="predicted"/>
<keyword evidence="5" id="KW-0119">Carbohydrate metabolism</keyword>
<keyword evidence="10" id="KW-1185">Reference proteome</keyword>
<evidence type="ECO:0000256" key="7">
    <source>
        <dbReference type="ARBA" id="ARBA00023326"/>
    </source>
</evidence>
<evidence type="ECO:0000313" key="9">
    <source>
        <dbReference type="EMBL" id="NGN64007.1"/>
    </source>
</evidence>
<keyword evidence="6" id="KW-0326">Glycosidase</keyword>
<organism evidence="9 10">
    <name type="scientific">Streptomyces coryli</name>
    <dbReference type="NCBI Taxonomy" id="1128680"/>
    <lineage>
        <taxon>Bacteria</taxon>
        <taxon>Bacillati</taxon>
        <taxon>Actinomycetota</taxon>
        <taxon>Actinomycetes</taxon>
        <taxon>Kitasatosporales</taxon>
        <taxon>Streptomycetaceae</taxon>
        <taxon>Streptomyces</taxon>
    </lineage>
</organism>
<feature type="chain" id="PRO_5039234717" description="Secreted protein" evidence="8">
    <location>
        <begin position="27"/>
        <end position="228"/>
    </location>
</feature>
<evidence type="ECO:0000313" key="10">
    <source>
        <dbReference type="Proteomes" id="UP000481583"/>
    </source>
</evidence>
<gene>
    <name evidence="9" type="ORF">G5C51_08825</name>
</gene>
<evidence type="ECO:0000256" key="3">
    <source>
        <dbReference type="ARBA" id="ARBA00022729"/>
    </source>
</evidence>
<evidence type="ECO:0000256" key="2">
    <source>
        <dbReference type="ARBA" id="ARBA00022525"/>
    </source>
</evidence>
<evidence type="ECO:0000256" key="8">
    <source>
        <dbReference type="SAM" id="SignalP"/>
    </source>
</evidence>
<evidence type="ECO:0000256" key="1">
    <source>
        <dbReference type="ARBA" id="ARBA00004613"/>
    </source>
</evidence>
<dbReference type="Pfam" id="PF07335">
    <property type="entry name" value="Glyco_hydro_75"/>
    <property type="match status" value="1"/>
</dbReference>
<dbReference type="RefSeq" id="WP_165234508.1">
    <property type="nucleotide sequence ID" value="NZ_JAAKZV010000025.1"/>
</dbReference>
<evidence type="ECO:0008006" key="11">
    <source>
        <dbReference type="Google" id="ProtNLM"/>
    </source>
</evidence>